<dbReference type="InterPro" id="IPR000182">
    <property type="entry name" value="GNAT_dom"/>
</dbReference>
<evidence type="ECO:0000259" key="3">
    <source>
        <dbReference type="PROSITE" id="PS51186"/>
    </source>
</evidence>
<keyword evidence="5" id="KW-1185">Reference proteome</keyword>
<sequence length="161" mass="17388">MAQPVSSLRRAVPDDAPVIAAHRAQMFTDMGDLTPEEAQAQVDLWTGWLRGVLASGDYVGFVAEETGRPLGSAGLMFHPKAPTTDEPATVRAYVLNVYVAPQRRRQGLAEALMRAVLAEVQARGLRSVSLHASAQGRAIYERLGFAEVAHPELRLTLGDAL</sequence>
<keyword evidence="1 4" id="KW-0808">Transferase</keyword>
<evidence type="ECO:0000313" key="4">
    <source>
        <dbReference type="EMBL" id="MVN87662.1"/>
    </source>
</evidence>
<dbReference type="AlphaFoldDB" id="A0A7C9M2M2"/>
<dbReference type="EMBL" id="WQLB01000017">
    <property type="protein sequence ID" value="MVN87662.1"/>
    <property type="molecule type" value="Genomic_DNA"/>
</dbReference>
<accession>A0A7C9M2M2</accession>
<comment type="caution">
    <text evidence="4">The sequence shown here is derived from an EMBL/GenBank/DDBJ whole genome shotgun (WGS) entry which is preliminary data.</text>
</comment>
<reference evidence="4 5" key="1">
    <citation type="submission" date="2019-12" db="EMBL/GenBank/DDBJ databases">
        <title>Deinococcus sp. HMF7620 Genome sequencing and assembly.</title>
        <authorList>
            <person name="Kang H."/>
            <person name="Kim H."/>
            <person name="Joh K."/>
        </authorList>
    </citation>
    <scope>NUCLEOTIDE SEQUENCE [LARGE SCALE GENOMIC DNA]</scope>
    <source>
        <strain evidence="4 5">HMF7620</strain>
    </source>
</reference>
<dbReference type="Proteomes" id="UP000483286">
    <property type="component" value="Unassembled WGS sequence"/>
</dbReference>
<dbReference type="CDD" id="cd04301">
    <property type="entry name" value="NAT_SF"/>
    <property type="match status" value="1"/>
</dbReference>
<evidence type="ECO:0000313" key="5">
    <source>
        <dbReference type="Proteomes" id="UP000483286"/>
    </source>
</evidence>
<dbReference type="Pfam" id="PF00583">
    <property type="entry name" value="Acetyltransf_1"/>
    <property type="match status" value="1"/>
</dbReference>
<gene>
    <name evidence="4" type="ORF">GO986_12910</name>
</gene>
<dbReference type="Gene3D" id="3.40.630.30">
    <property type="match status" value="1"/>
</dbReference>
<dbReference type="InterPro" id="IPR050832">
    <property type="entry name" value="Bact_Acetyltransf"/>
</dbReference>
<dbReference type="PANTHER" id="PTHR43877">
    <property type="entry name" value="AMINOALKYLPHOSPHONATE N-ACETYLTRANSFERASE-RELATED-RELATED"/>
    <property type="match status" value="1"/>
</dbReference>
<keyword evidence="2" id="KW-0012">Acyltransferase</keyword>
<dbReference type="GO" id="GO:0016747">
    <property type="term" value="F:acyltransferase activity, transferring groups other than amino-acyl groups"/>
    <property type="evidence" value="ECO:0007669"/>
    <property type="project" value="InterPro"/>
</dbReference>
<evidence type="ECO:0000256" key="1">
    <source>
        <dbReference type="ARBA" id="ARBA00022679"/>
    </source>
</evidence>
<organism evidence="4 5">
    <name type="scientific">Deinococcus arboris</name>
    <dbReference type="NCBI Taxonomy" id="2682977"/>
    <lineage>
        <taxon>Bacteria</taxon>
        <taxon>Thermotogati</taxon>
        <taxon>Deinococcota</taxon>
        <taxon>Deinococci</taxon>
        <taxon>Deinococcales</taxon>
        <taxon>Deinococcaceae</taxon>
        <taxon>Deinococcus</taxon>
    </lineage>
</organism>
<proteinExistence type="predicted"/>
<dbReference type="RefSeq" id="WP_157459714.1">
    <property type="nucleotide sequence ID" value="NZ_WQLB01000017.1"/>
</dbReference>
<dbReference type="PROSITE" id="PS51186">
    <property type="entry name" value="GNAT"/>
    <property type="match status" value="1"/>
</dbReference>
<name>A0A7C9M2M2_9DEIO</name>
<dbReference type="SUPFAM" id="SSF55729">
    <property type="entry name" value="Acyl-CoA N-acyltransferases (Nat)"/>
    <property type="match status" value="1"/>
</dbReference>
<dbReference type="InterPro" id="IPR016181">
    <property type="entry name" value="Acyl_CoA_acyltransferase"/>
</dbReference>
<feature type="domain" description="N-acetyltransferase" evidence="3">
    <location>
        <begin position="6"/>
        <end position="161"/>
    </location>
</feature>
<protein>
    <submittedName>
        <fullName evidence="4">GNAT family N-acetyltransferase</fullName>
    </submittedName>
</protein>
<evidence type="ECO:0000256" key="2">
    <source>
        <dbReference type="ARBA" id="ARBA00023315"/>
    </source>
</evidence>